<keyword evidence="5" id="KW-0597">Phosphoprotein</keyword>
<evidence type="ECO:0000256" key="3">
    <source>
        <dbReference type="ARBA" id="ARBA00022427"/>
    </source>
</evidence>
<dbReference type="GeneID" id="108717013"/>
<dbReference type="STRING" id="8355.A0A1L8GA29"/>
<dbReference type="AGR" id="Xenbase:XB-GENE-6488243"/>
<dbReference type="GO" id="GO:0005923">
    <property type="term" value="C:bicellular tight junction"/>
    <property type="evidence" value="ECO:0000318"/>
    <property type="project" value="GO_Central"/>
</dbReference>
<keyword evidence="12" id="KW-1185">Reference proteome</keyword>
<organism evidence="12 13">
    <name type="scientific">Xenopus laevis</name>
    <name type="common">African clawed frog</name>
    <dbReference type="NCBI Taxonomy" id="8355"/>
    <lineage>
        <taxon>Eukaryota</taxon>
        <taxon>Metazoa</taxon>
        <taxon>Chordata</taxon>
        <taxon>Craniata</taxon>
        <taxon>Vertebrata</taxon>
        <taxon>Euteleostomi</taxon>
        <taxon>Amphibia</taxon>
        <taxon>Batrachia</taxon>
        <taxon>Anura</taxon>
        <taxon>Pipoidea</taxon>
        <taxon>Pipidae</taxon>
        <taxon>Xenopodinae</taxon>
        <taxon>Xenopus</taxon>
        <taxon>Xenopus</taxon>
    </lineage>
</organism>
<gene>
    <name evidence="14" type="primary">cldn11.L</name>
    <name evidence="13" type="synonym">LOC108717013</name>
</gene>
<dbReference type="Bgee" id="108717013">
    <property type="expression patterns" value="Expressed in brain and 15 other cell types or tissues"/>
</dbReference>
<dbReference type="InterPro" id="IPR017974">
    <property type="entry name" value="Claudin_CS"/>
</dbReference>
<keyword evidence="7 11" id="KW-0965">Cell junction</keyword>
<keyword evidence="6 11" id="KW-0812">Transmembrane</keyword>
<sequence>MGGTCLQFFGFISSVIGWIGVIVATTTNDWVLTCDYSINTCRKLDELGSRGLWADCIISVGLYHCKPLADILALPAHIQAARALMITSSFLGLPAVFLLLSAMPFIRMGHDPGAEKHKRFRLGGILIVILALCTIIATIWFPVSTHRETTIVTFGYSLYAGWIGAAFCLFGGSVIVCCAGEFNAFMENRFYYSSQGSGSPSHAKSANV</sequence>
<evidence type="ECO:0000256" key="8">
    <source>
        <dbReference type="ARBA" id="ARBA00022989"/>
    </source>
</evidence>
<feature type="transmembrane region" description="Helical" evidence="11">
    <location>
        <begin position="120"/>
        <end position="141"/>
    </location>
</feature>
<dbReference type="GO" id="GO:0005886">
    <property type="term" value="C:plasma membrane"/>
    <property type="evidence" value="ECO:0000318"/>
    <property type="project" value="GO_Central"/>
</dbReference>
<protein>
    <recommendedName>
        <fullName evidence="11">Claudin</fullName>
    </recommendedName>
</protein>
<comment type="function">
    <text evidence="1">Plays a major role in tight junction-specific obliteration of the intercellular space, through calcium-independent cell-adhesion activity.</text>
</comment>
<comment type="subunit">
    <text evidence="10">Interacts with tetraspanin-3/TSPAN3. Interacts with OCLN.</text>
</comment>
<dbReference type="GO" id="GO:0005198">
    <property type="term" value="F:structural molecule activity"/>
    <property type="evidence" value="ECO:0007669"/>
    <property type="project" value="InterPro"/>
</dbReference>
<name>A0A1L8GA29_XENLA</name>
<evidence type="ECO:0000313" key="14">
    <source>
        <dbReference type="Xenbase" id="XB-GENE-6488243"/>
    </source>
</evidence>
<keyword evidence="8 11" id="KW-1133">Transmembrane helix</keyword>
<dbReference type="InterPro" id="IPR004031">
    <property type="entry name" value="PMP22/EMP/MP20/Claudin"/>
</dbReference>
<dbReference type="Pfam" id="PF00822">
    <property type="entry name" value="PMP22_Claudin"/>
    <property type="match status" value="1"/>
</dbReference>
<evidence type="ECO:0000256" key="1">
    <source>
        <dbReference type="ARBA" id="ARBA00002246"/>
    </source>
</evidence>
<dbReference type="PRINTS" id="PR01077">
    <property type="entry name" value="CLAUDIN"/>
</dbReference>
<comment type="subcellular location">
    <subcellularLocation>
        <location evidence="11">Cell junction</location>
        <location evidence="11">Tight junction</location>
    </subcellularLocation>
    <subcellularLocation>
        <location evidence="11">Cell membrane</location>
        <topology evidence="11">Multi-pass membrane protein</topology>
    </subcellularLocation>
</comment>
<dbReference type="InterPro" id="IPR003555">
    <property type="entry name" value="Claudin11"/>
</dbReference>
<dbReference type="OMA" id="SYQDNNH"/>
<comment type="similarity">
    <text evidence="2 11">Belongs to the claudin family.</text>
</comment>
<evidence type="ECO:0000256" key="2">
    <source>
        <dbReference type="ARBA" id="ARBA00008295"/>
    </source>
</evidence>
<dbReference type="KEGG" id="xla:108717013"/>
<evidence type="ECO:0000313" key="12">
    <source>
        <dbReference type="Proteomes" id="UP000186698"/>
    </source>
</evidence>
<dbReference type="Proteomes" id="UP000186698">
    <property type="component" value="Chromosome 5L"/>
</dbReference>
<dbReference type="PANTHER" id="PTHR12002">
    <property type="entry name" value="CLAUDIN"/>
    <property type="match status" value="1"/>
</dbReference>
<evidence type="ECO:0000256" key="6">
    <source>
        <dbReference type="ARBA" id="ARBA00022692"/>
    </source>
</evidence>
<dbReference type="Gene3D" id="1.20.140.150">
    <property type="match status" value="1"/>
</dbReference>
<accession>A0A1L8GA29</accession>
<comment type="function">
    <text evidence="11">Claudins function as major constituents of the tight junction complexes that regulate the permeability of epithelia.</text>
</comment>
<evidence type="ECO:0000256" key="9">
    <source>
        <dbReference type="ARBA" id="ARBA00023136"/>
    </source>
</evidence>
<feature type="transmembrane region" description="Helical" evidence="11">
    <location>
        <begin position="161"/>
        <end position="185"/>
    </location>
</feature>
<keyword evidence="9 11" id="KW-0472">Membrane</keyword>
<reference evidence="13" key="1">
    <citation type="submission" date="2025-08" db="UniProtKB">
        <authorList>
            <consortium name="RefSeq"/>
        </authorList>
    </citation>
    <scope>IDENTIFICATION</scope>
    <source>
        <strain evidence="13">J_2021</strain>
        <tissue evidence="13">Erythrocytes</tissue>
    </source>
</reference>
<dbReference type="AlphaFoldDB" id="A0A1L8GA29"/>
<evidence type="ECO:0000256" key="5">
    <source>
        <dbReference type="ARBA" id="ARBA00022553"/>
    </source>
</evidence>
<proteinExistence type="inferred from homology"/>
<evidence type="ECO:0000256" key="11">
    <source>
        <dbReference type="RuleBase" id="RU060637"/>
    </source>
</evidence>
<feature type="transmembrane region" description="Helical" evidence="11">
    <location>
        <begin position="80"/>
        <end position="100"/>
    </location>
</feature>
<dbReference type="GO" id="GO:0007155">
    <property type="term" value="P:cell adhesion"/>
    <property type="evidence" value="ECO:0000318"/>
    <property type="project" value="GO_Central"/>
</dbReference>
<keyword evidence="4 11" id="KW-1003">Cell membrane</keyword>
<feature type="transmembrane region" description="Helical" evidence="11">
    <location>
        <begin position="6"/>
        <end position="31"/>
    </location>
</feature>
<dbReference type="OrthoDB" id="9411914at2759"/>
<keyword evidence="3 11" id="KW-0796">Tight junction</keyword>
<evidence type="ECO:0000256" key="4">
    <source>
        <dbReference type="ARBA" id="ARBA00022475"/>
    </source>
</evidence>
<dbReference type="RefSeq" id="XP_018119194.1">
    <property type="nucleotide sequence ID" value="XM_018263705.2"/>
</dbReference>
<dbReference type="PaxDb" id="8355-A0A1L8GA29"/>
<dbReference type="CTD" id="108717013"/>
<dbReference type="PRINTS" id="PR01384">
    <property type="entry name" value="CLAUDIN11"/>
</dbReference>
<dbReference type="GO" id="GO:0070830">
    <property type="term" value="P:bicellular tight junction assembly"/>
    <property type="evidence" value="ECO:0000318"/>
    <property type="project" value="GO_Central"/>
</dbReference>
<dbReference type="Xenbase" id="XB-GENE-6488243">
    <property type="gene designation" value="cldn11.L"/>
</dbReference>
<evidence type="ECO:0000256" key="10">
    <source>
        <dbReference type="ARBA" id="ARBA00046524"/>
    </source>
</evidence>
<evidence type="ECO:0000256" key="7">
    <source>
        <dbReference type="ARBA" id="ARBA00022949"/>
    </source>
</evidence>
<dbReference type="InterPro" id="IPR006187">
    <property type="entry name" value="Claudin"/>
</dbReference>
<dbReference type="PROSITE" id="PS01346">
    <property type="entry name" value="CLAUDIN"/>
    <property type="match status" value="1"/>
</dbReference>
<evidence type="ECO:0000313" key="13">
    <source>
        <dbReference type="RefSeq" id="XP_018119194.1"/>
    </source>
</evidence>